<organism evidence="3 4">
    <name type="scientific">Halorubrum coriense DSM 10284</name>
    <dbReference type="NCBI Taxonomy" id="1227466"/>
    <lineage>
        <taxon>Archaea</taxon>
        <taxon>Methanobacteriati</taxon>
        <taxon>Methanobacteriota</taxon>
        <taxon>Stenosarchaea group</taxon>
        <taxon>Halobacteria</taxon>
        <taxon>Halobacteriales</taxon>
        <taxon>Haloferacaceae</taxon>
        <taxon>Halorubrum</taxon>
    </lineage>
</organism>
<keyword evidence="4" id="KW-1185">Reference proteome</keyword>
<name>M0E7D0_9EURY</name>
<dbReference type="STRING" id="1227466.C464_16027"/>
<dbReference type="AlphaFoldDB" id="M0E7D0"/>
<evidence type="ECO:0000256" key="1">
    <source>
        <dbReference type="ARBA" id="ARBA00023125"/>
    </source>
</evidence>
<dbReference type="EMBL" id="AOJL01000061">
    <property type="protein sequence ID" value="ELZ43675.1"/>
    <property type="molecule type" value="Genomic_DNA"/>
</dbReference>
<protein>
    <submittedName>
        <fullName evidence="3">Putative IS1341-type transposase (TCE32)</fullName>
    </submittedName>
</protein>
<keyword evidence="1" id="KW-0238">DNA-binding</keyword>
<dbReference type="GO" id="GO:0003677">
    <property type="term" value="F:DNA binding"/>
    <property type="evidence" value="ECO:0007669"/>
    <property type="project" value="UniProtKB-KW"/>
</dbReference>
<dbReference type="Proteomes" id="UP000011509">
    <property type="component" value="Unassembled WGS sequence"/>
</dbReference>
<proteinExistence type="predicted"/>
<reference evidence="3 4" key="1">
    <citation type="journal article" date="2014" name="PLoS Genet.">
        <title>Phylogenetically driven sequencing of extremely halophilic archaea reveals strategies for static and dynamic osmo-response.</title>
        <authorList>
            <person name="Becker E.A."/>
            <person name="Seitzer P.M."/>
            <person name="Tritt A."/>
            <person name="Larsen D."/>
            <person name="Krusor M."/>
            <person name="Yao A.I."/>
            <person name="Wu D."/>
            <person name="Madern D."/>
            <person name="Eisen J.A."/>
            <person name="Darling A.E."/>
            <person name="Facciotti M.T."/>
        </authorList>
    </citation>
    <scope>NUCLEOTIDE SEQUENCE [LARGE SCALE GENOMIC DNA]</scope>
    <source>
        <strain evidence="3 4">DSM 10284</strain>
    </source>
</reference>
<sequence>MLYPGNSLKEDKHYFTRAEYDTEGENGPSEKSMWARRKLSDRETHYYHVLTDAIITECVKRGVGTLAVSWPEDVRESDWGKTGNKKLHSWAFDRISQYLEYKGEMRGVAVLKENEWDTSRTCSRCGDDAKSNRVERGLYVCSSEWDTSRTCSRCGDDAKSNRVERGLYVCSSCELVANADCNGAENMRQKITPSPHGEDRSTGCVAQPSTHLFDRESGRFHTREQVVS</sequence>
<dbReference type="Pfam" id="PF07282">
    <property type="entry name" value="Cas12f1-like_TNB"/>
    <property type="match status" value="1"/>
</dbReference>
<accession>M0E7D0</accession>
<comment type="caution">
    <text evidence="3">The sequence shown here is derived from an EMBL/GenBank/DDBJ whole genome shotgun (WGS) entry which is preliminary data.</text>
</comment>
<evidence type="ECO:0000259" key="2">
    <source>
        <dbReference type="Pfam" id="PF07282"/>
    </source>
</evidence>
<dbReference type="InterPro" id="IPR010095">
    <property type="entry name" value="Cas12f1-like_TNB"/>
</dbReference>
<dbReference type="PATRIC" id="fig|1227466.3.peg.3199"/>
<gene>
    <name evidence="3" type="ORF">C464_16027</name>
</gene>
<feature type="domain" description="Cas12f1-like TNB" evidence="2">
    <location>
        <begin position="92"/>
        <end position="142"/>
    </location>
</feature>
<evidence type="ECO:0000313" key="4">
    <source>
        <dbReference type="Proteomes" id="UP000011509"/>
    </source>
</evidence>
<evidence type="ECO:0000313" key="3">
    <source>
        <dbReference type="EMBL" id="ELZ43675.1"/>
    </source>
</evidence>